<reference evidence="2 3" key="1">
    <citation type="journal article" date="2023" name="Sci. Data">
        <title>Genome assembly of the Korean intertidal mud-creeper Batillaria attramentaria.</title>
        <authorList>
            <person name="Patra A.K."/>
            <person name="Ho P.T."/>
            <person name="Jun S."/>
            <person name="Lee S.J."/>
            <person name="Kim Y."/>
            <person name="Won Y.J."/>
        </authorList>
    </citation>
    <scope>NUCLEOTIDE SEQUENCE [LARGE SCALE GENOMIC DNA]</scope>
    <source>
        <strain evidence="2">Wonlab-2016</strain>
    </source>
</reference>
<proteinExistence type="predicted"/>
<accession>A0ABD0M625</accession>
<keyword evidence="3" id="KW-1185">Reference proteome</keyword>
<evidence type="ECO:0000313" key="2">
    <source>
        <dbReference type="EMBL" id="KAK7507409.1"/>
    </source>
</evidence>
<organism evidence="2 3">
    <name type="scientific">Batillaria attramentaria</name>
    <dbReference type="NCBI Taxonomy" id="370345"/>
    <lineage>
        <taxon>Eukaryota</taxon>
        <taxon>Metazoa</taxon>
        <taxon>Spiralia</taxon>
        <taxon>Lophotrochozoa</taxon>
        <taxon>Mollusca</taxon>
        <taxon>Gastropoda</taxon>
        <taxon>Caenogastropoda</taxon>
        <taxon>Sorbeoconcha</taxon>
        <taxon>Cerithioidea</taxon>
        <taxon>Batillariidae</taxon>
        <taxon>Batillaria</taxon>
    </lineage>
</organism>
<sequence>KPPLPAQRPAHCLRRFAINFSFNIYPLVNESGGSAPRSHHARLARGVKQASKMSLKGRETRK</sequence>
<dbReference type="Proteomes" id="UP001519460">
    <property type="component" value="Unassembled WGS sequence"/>
</dbReference>
<protein>
    <submittedName>
        <fullName evidence="2">Uncharacterized protein</fullName>
    </submittedName>
</protein>
<feature type="non-terminal residue" evidence="2">
    <location>
        <position position="1"/>
    </location>
</feature>
<feature type="region of interest" description="Disordered" evidence="1">
    <location>
        <begin position="33"/>
        <end position="62"/>
    </location>
</feature>
<evidence type="ECO:0000313" key="3">
    <source>
        <dbReference type="Proteomes" id="UP001519460"/>
    </source>
</evidence>
<name>A0ABD0M625_9CAEN</name>
<comment type="caution">
    <text evidence="2">The sequence shown here is derived from an EMBL/GenBank/DDBJ whole genome shotgun (WGS) entry which is preliminary data.</text>
</comment>
<evidence type="ECO:0000256" key="1">
    <source>
        <dbReference type="SAM" id="MobiDB-lite"/>
    </source>
</evidence>
<dbReference type="EMBL" id="JACVVK020000004">
    <property type="protein sequence ID" value="KAK7507409.1"/>
    <property type="molecule type" value="Genomic_DNA"/>
</dbReference>
<gene>
    <name evidence="2" type="ORF">BaRGS_00001344</name>
</gene>
<dbReference type="AlphaFoldDB" id="A0ABD0M625"/>